<dbReference type="PROSITE" id="PS50801">
    <property type="entry name" value="STAS"/>
    <property type="match status" value="1"/>
</dbReference>
<name>A0ABN6VFJ3_9HYPH</name>
<dbReference type="CDD" id="cd07043">
    <property type="entry name" value="STAS_anti-anti-sigma_factors"/>
    <property type="match status" value="1"/>
</dbReference>
<protein>
    <recommendedName>
        <fullName evidence="2">Anti-sigma factor antagonist</fullName>
    </recommendedName>
</protein>
<keyword evidence="5" id="KW-1185">Reference proteome</keyword>
<dbReference type="Proteomes" id="UP001317629">
    <property type="component" value="Chromosome"/>
</dbReference>
<dbReference type="InterPro" id="IPR003658">
    <property type="entry name" value="Anti-sigma_ant"/>
</dbReference>
<accession>A0ABN6VFJ3</accession>
<proteinExistence type="inferred from homology"/>
<dbReference type="RefSeq" id="WP_246744822.1">
    <property type="nucleotide sequence ID" value="NZ_AP027142.1"/>
</dbReference>
<dbReference type="PANTHER" id="PTHR33495">
    <property type="entry name" value="ANTI-SIGMA FACTOR ANTAGONIST TM_1081-RELATED-RELATED"/>
    <property type="match status" value="1"/>
</dbReference>
<dbReference type="Pfam" id="PF01740">
    <property type="entry name" value="STAS"/>
    <property type="match status" value="1"/>
</dbReference>
<sequence>MSGSTSNMQLETQTQNDRAVLIVKEERLDAHNSSELKERILRTLEEGGRRLVVDLADVKFIDSSGLGALLSGYKNASQRSGTFVLSGLQPRVRSMFELTRLNRVFEIYPRLQEAISSQGVS</sequence>
<evidence type="ECO:0000256" key="1">
    <source>
        <dbReference type="ARBA" id="ARBA00009013"/>
    </source>
</evidence>
<dbReference type="NCBIfam" id="TIGR00377">
    <property type="entry name" value="ant_ant_sig"/>
    <property type="match status" value="1"/>
</dbReference>
<dbReference type="InterPro" id="IPR036513">
    <property type="entry name" value="STAS_dom_sf"/>
</dbReference>
<dbReference type="SUPFAM" id="SSF52091">
    <property type="entry name" value="SpoIIaa-like"/>
    <property type="match status" value="1"/>
</dbReference>
<evidence type="ECO:0000313" key="5">
    <source>
        <dbReference type="Proteomes" id="UP001317629"/>
    </source>
</evidence>
<gene>
    <name evidence="4" type="primary">rsbV</name>
    <name evidence="4" type="ORF">SS37A_15980</name>
</gene>
<dbReference type="Gene3D" id="3.30.750.24">
    <property type="entry name" value="STAS domain"/>
    <property type="match status" value="1"/>
</dbReference>
<organism evidence="4 5">
    <name type="scientific">Methylocystis iwaonis</name>
    <dbReference type="NCBI Taxonomy" id="2885079"/>
    <lineage>
        <taxon>Bacteria</taxon>
        <taxon>Pseudomonadati</taxon>
        <taxon>Pseudomonadota</taxon>
        <taxon>Alphaproteobacteria</taxon>
        <taxon>Hyphomicrobiales</taxon>
        <taxon>Methylocystaceae</taxon>
        <taxon>Methylocystis</taxon>
    </lineage>
</organism>
<comment type="similarity">
    <text evidence="1 2">Belongs to the anti-sigma-factor antagonist family.</text>
</comment>
<dbReference type="EMBL" id="AP027142">
    <property type="protein sequence ID" value="BDV34069.1"/>
    <property type="molecule type" value="Genomic_DNA"/>
</dbReference>
<feature type="domain" description="STAS" evidence="3">
    <location>
        <begin position="28"/>
        <end position="118"/>
    </location>
</feature>
<evidence type="ECO:0000313" key="4">
    <source>
        <dbReference type="EMBL" id="BDV34069.1"/>
    </source>
</evidence>
<dbReference type="InterPro" id="IPR002645">
    <property type="entry name" value="STAS_dom"/>
</dbReference>
<reference evidence="4 5" key="1">
    <citation type="journal article" date="2023" name="Int. J. Syst. Evol. Microbiol.">
        <title>Methylocystis iwaonis sp. nov., a type II methane-oxidizing bacterium from surface soil of a rice paddy field in Japan, and emended description of the genus Methylocystis (ex Whittenbury et al. 1970) Bowman et al. 1993.</title>
        <authorList>
            <person name="Kaise H."/>
            <person name="Sawadogo J.B."/>
            <person name="Alam M.S."/>
            <person name="Ueno C."/>
            <person name="Dianou D."/>
            <person name="Shinjo R."/>
            <person name="Asakawa S."/>
        </authorList>
    </citation>
    <scope>NUCLEOTIDE SEQUENCE [LARGE SCALE GENOMIC DNA]</scope>
    <source>
        <strain evidence="4 5">SS37A-Re</strain>
    </source>
</reference>
<evidence type="ECO:0000259" key="3">
    <source>
        <dbReference type="PROSITE" id="PS50801"/>
    </source>
</evidence>
<dbReference type="PANTHER" id="PTHR33495:SF2">
    <property type="entry name" value="ANTI-SIGMA FACTOR ANTAGONIST TM_1081-RELATED"/>
    <property type="match status" value="1"/>
</dbReference>
<evidence type="ECO:0000256" key="2">
    <source>
        <dbReference type="RuleBase" id="RU003749"/>
    </source>
</evidence>